<feature type="region of interest" description="Disordered" evidence="6">
    <location>
        <begin position="1136"/>
        <end position="1182"/>
    </location>
</feature>
<evidence type="ECO:0000256" key="3">
    <source>
        <dbReference type="ARBA" id="ARBA00023015"/>
    </source>
</evidence>
<dbReference type="Gene3D" id="2.60.40.3960">
    <property type="entry name" value="Velvet domain"/>
    <property type="match status" value="1"/>
</dbReference>
<feature type="compositionally biased region" description="Pro residues" evidence="6">
    <location>
        <begin position="748"/>
        <end position="759"/>
    </location>
</feature>
<dbReference type="PROSITE" id="PS51821">
    <property type="entry name" value="VELVET"/>
    <property type="match status" value="1"/>
</dbReference>
<keyword evidence="3" id="KW-0805">Transcription regulation</keyword>
<keyword evidence="4" id="KW-0804">Transcription</keyword>
<keyword evidence="2" id="KW-0749">Sporulation</keyword>
<feature type="domain" description="Velvet" evidence="7">
    <location>
        <begin position="499"/>
        <end position="672"/>
    </location>
</feature>
<feature type="compositionally biased region" description="Low complexity" evidence="6">
    <location>
        <begin position="1136"/>
        <end position="1149"/>
    </location>
</feature>
<keyword evidence="5" id="KW-0539">Nucleus</keyword>
<feature type="compositionally biased region" description="Low complexity" evidence="6">
    <location>
        <begin position="900"/>
        <end position="911"/>
    </location>
</feature>
<feature type="compositionally biased region" description="Acidic residues" evidence="6">
    <location>
        <begin position="229"/>
        <end position="242"/>
    </location>
</feature>
<gene>
    <name evidence="8" type="ORF">BZA70DRAFT_265406</name>
</gene>
<feature type="compositionally biased region" description="Low complexity" evidence="6">
    <location>
        <begin position="689"/>
        <end position="705"/>
    </location>
</feature>
<feature type="compositionally biased region" description="Basic and acidic residues" evidence="6">
    <location>
        <begin position="825"/>
        <end position="838"/>
    </location>
</feature>
<feature type="compositionally biased region" description="Low complexity" evidence="6">
    <location>
        <begin position="840"/>
        <end position="856"/>
    </location>
</feature>
<evidence type="ECO:0000256" key="4">
    <source>
        <dbReference type="ARBA" id="ARBA00023163"/>
    </source>
</evidence>
<dbReference type="Proteomes" id="UP001498771">
    <property type="component" value="Unassembled WGS sequence"/>
</dbReference>
<dbReference type="PANTHER" id="PTHR33572:SF18">
    <property type="entry name" value="SPORE DEVELOPMENT REGULATOR VOSA"/>
    <property type="match status" value="1"/>
</dbReference>
<evidence type="ECO:0000313" key="9">
    <source>
        <dbReference type="Proteomes" id="UP001498771"/>
    </source>
</evidence>
<evidence type="ECO:0000256" key="5">
    <source>
        <dbReference type="ARBA" id="ARBA00023242"/>
    </source>
</evidence>
<dbReference type="EMBL" id="JBBJBU010000001">
    <property type="protein sequence ID" value="KAK7208094.1"/>
    <property type="molecule type" value="Genomic_DNA"/>
</dbReference>
<evidence type="ECO:0000256" key="1">
    <source>
        <dbReference type="ARBA" id="ARBA00004123"/>
    </source>
</evidence>
<dbReference type="Pfam" id="PF11754">
    <property type="entry name" value="Velvet"/>
    <property type="match status" value="2"/>
</dbReference>
<keyword evidence="9" id="KW-1185">Reference proteome</keyword>
<feature type="compositionally biased region" description="Low complexity" evidence="6">
    <location>
        <begin position="170"/>
        <end position="180"/>
    </location>
</feature>
<name>A0ABR1FE14_9ASCO</name>
<organism evidence="8 9">
    <name type="scientific">Myxozyma melibiosi</name>
    <dbReference type="NCBI Taxonomy" id="54550"/>
    <lineage>
        <taxon>Eukaryota</taxon>
        <taxon>Fungi</taxon>
        <taxon>Dikarya</taxon>
        <taxon>Ascomycota</taxon>
        <taxon>Saccharomycotina</taxon>
        <taxon>Lipomycetes</taxon>
        <taxon>Lipomycetales</taxon>
        <taxon>Lipomycetaceae</taxon>
        <taxon>Myxozyma</taxon>
    </lineage>
</organism>
<feature type="compositionally biased region" description="Low complexity" evidence="6">
    <location>
        <begin position="864"/>
        <end position="878"/>
    </location>
</feature>
<feature type="compositionally biased region" description="Polar residues" evidence="6">
    <location>
        <begin position="960"/>
        <end position="969"/>
    </location>
</feature>
<dbReference type="InterPro" id="IPR006594">
    <property type="entry name" value="LisH"/>
</dbReference>
<dbReference type="InterPro" id="IPR021740">
    <property type="entry name" value="Velvet"/>
</dbReference>
<accession>A0ABR1FE14</accession>
<feature type="compositionally biased region" description="Low complexity" evidence="6">
    <location>
        <begin position="85"/>
        <end position="115"/>
    </location>
</feature>
<feature type="compositionally biased region" description="Basic and acidic residues" evidence="6">
    <location>
        <begin position="266"/>
        <end position="276"/>
    </location>
</feature>
<feature type="compositionally biased region" description="Basic and acidic residues" evidence="6">
    <location>
        <begin position="243"/>
        <end position="253"/>
    </location>
</feature>
<evidence type="ECO:0000256" key="2">
    <source>
        <dbReference type="ARBA" id="ARBA00022969"/>
    </source>
</evidence>
<comment type="subcellular location">
    <subcellularLocation>
        <location evidence="1">Nucleus</location>
    </subcellularLocation>
</comment>
<dbReference type="InterPro" id="IPR037525">
    <property type="entry name" value="Velvet_dom"/>
</dbReference>
<evidence type="ECO:0000313" key="8">
    <source>
        <dbReference type="EMBL" id="KAK7208094.1"/>
    </source>
</evidence>
<feature type="compositionally biased region" description="Acidic residues" evidence="6">
    <location>
        <begin position="194"/>
        <end position="220"/>
    </location>
</feature>
<evidence type="ECO:0000259" key="7">
    <source>
        <dbReference type="PROSITE" id="PS51821"/>
    </source>
</evidence>
<reference evidence="8 9" key="1">
    <citation type="submission" date="2024-03" db="EMBL/GenBank/DDBJ databases">
        <title>Genome-scale model development and genomic sequencing of the oleaginous clade Lipomyces.</title>
        <authorList>
            <consortium name="Lawrence Berkeley National Laboratory"/>
            <person name="Czajka J.J."/>
            <person name="Han Y."/>
            <person name="Kim J."/>
            <person name="Mondo S.J."/>
            <person name="Hofstad B.A."/>
            <person name="Robles A."/>
            <person name="Haridas S."/>
            <person name="Riley R."/>
            <person name="LaButti K."/>
            <person name="Pangilinan J."/>
            <person name="Andreopoulos W."/>
            <person name="Lipzen A."/>
            <person name="Yan J."/>
            <person name="Wang M."/>
            <person name="Ng V."/>
            <person name="Grigoriev I.V."/>
            <person name="Spatafora J.W."/>
            <person name="Magnuson J.K."/>
            <person name="Baker S.E."/>
            <person name="Pomraning K.R."/>
        </authorList>
    </citation>
    <scope>NUCLEOTIDE SEQUENCE [LARGE SCALE GENOMIC DNA]</scope>
    <source>
        <strain evidence="8 9">Phaff 52-87</strain>
    </source>
</reference>
<dbReference type="InterPro" id="IPR038491">
    <property type="entry name" value="Velvet_dom_sf"/>
</dbReference>
<comment type="caution">
    <text evidence="8">The sequence shown here is derived from an EMBL/GenBank/DDBJ whole genome shotgun (WGS) entry which is preliminary data.</text>
</comment>
<evidence type="ECO:0000256" key="6">
    <source>
        <dbReference type="SAM" id="MobiDB-lite"/>
    </source>
</evidence>
<feature type="compositionally biased region" description="Acidic residues" evidence="6">
    <location>
        <begin position="116"/>
        <end position="128"/>
    </location>
</feature>
<dbReference type="GeneID" id="90036473"/>
<dbReference type="RefSeq" id="XP_064771127.1">
    <property type="nucleotide sequence ID" value="XM_064910961.1"/>
</dbReference>
<feature type="compositionally biased region" description="Low complexity" evidence="6">
    <location>
        <begin position="785"/>
        <end position="812"/>
    </location>
</feature>
<proteinExistence type="predicted"/>
<feature type="compositionally biased region" description="Low complexity" evidence="6">
    <location>
        <begin position="760"/>
        <end position="769"/>
    </location>
</feature>
<feature type="compositionally biased region" description="Acidic residues" evidence="6">
    <location>
        <begin position="137"/>
        <end position="169"/>
    </location>
</feature>
<feature type="compositionally biased region" description="Low complexity" evidence="6">
    <location>
        <begin position="946"/>
        <end position="957"/>
    </location>
</feature>
<feature type="region of interest" description="Disordered" evidence="6">
    <location>
        <begin position="80"/>
        <end position="304"/>
    </location>
</feature>
<feature type="region of interest" description="Disordered" evidence="6">
    <location>
        <begin position="689"/>
        <end position="1091"/>
    </location>
</feature>
<protein>
    <submittedName>
        <fullName evidence="8">Velvet factor-domain-containing protein</fullName>
    </submittedName>
</protein>
<feature type="compositionally biased region" description="Low complexity" evidence="6">
    <location>
        <begin position="1036"/>
        <end position="1076"/>
    </location>
</feature>
<sequence>MAKSSAVTHIGDSSEDQTTRALIQQVYVFLTKKGLPVTAEKLKSEVGKKFSGVELGEEDVAGNDPLELIMYAWKEGKTKAELAGDESGSTSSESESSSSSDSESGSDSDSSSSSDSDSDSDSDEDSDEEVTKKSELVDDEAEEASSSEEDSSDSSSSSDDDDEEDEEEVVTTTTSTTITTKSKKAKKESSSDSESSDSSDSDSSESSDSDSSDSDSDSDSESSSSSSDSDSDSDSDSESESEKEEKKQERQESSESSATAEDESQGESRKRSRDESEGAENSDGTKRRRQYFLHRSSTDPARRFSRINREKVDFVSDVLKDNTYKGAAGTWGELANEKLTQTSKQAWDWDARAPSLEEQSWALRRKVPGVPQNSNPEPCTNLVQDIGFRFFQLRRTDHARASCSGAPTAILERRGLVDCSPGTSTLAALVHCPSASLLPPVPPPPLLSSSSPRRTDATAPACCIMPPPASAMPSIAALVDPPASPPLPPRTPMAVRRRGLSVSDYILQLRQQPIRCKAAGASDRALADRKAIDPPPIVHLIVRDGDPHCEWLQSPFFFMCANLYDPVHDTPVPRPPSETLAGTLVSSLHRVRDEEDNEGGYFVFGDLSVKLEGQFRLQFSLFEMLDGAQVEFITSIMTDVFTVFSAKQFPGVLESTSLSRQFSDQGVRLRLRKETGARAAATAAAAAAAAATSSGTSPASTSASGYRRTSSENNDEKSEQHARIAPAEQYAPNSKRQRVTVYSSNVALPPPPPPPPPPSSAASVSVPPATRFPSQGMEPAELKSRNSSLARSSVSSTSSYMSVASAPPSSVSRGKRKSSGGGADQIKEEPFAYDHYAENQKLQQQQQAQIPPQQQQRMLPTYTYAQQPQHHYAPQPQQFYPSHENHYPSYPHPQYDEYYRQQYAQQQQQQQHPPQAIHSATPPGTPQNVQPRQSAAAPPPPPQQPASPTQSSADAAAYQARSSYTGSAYSSQQPSPQSRSEEVRSPYVYSQTQNASARPAAVVTSAPPPMPPTQSDLSHMQLPSGPVYVPSPPPSLLSQPLTHYRQQQHQQPQHQQPQQQPSQPQHQSLTPPSQLLHPSLIPRIPPLNVAVGPGAIASSMREGDGRVRLPPLVFGDAQQGLQGSGADSILQQSFLNRQQQQQQQQQQHLPLPPPSLLSPSQMAPHAGYANPLTRGGYDTRAE</sequence>
<dbReference type="PROSITE" id="PS50896">
    <property type="entry name" value="LISH"/>
    <property type="match status" value="1"/>
</dbReference>
<dbReference type="PANTHER" id="PTHR33572">
    <property type="entry name" value="SPORE DEVELOPMENT REGULATOR VOSA"/>
    <property type="match status" value="1"/>
</dbReference>